<comment type="caution">
    <text evidence="2">The sequence shown here is derived from an EMBL/GenBank/DDBJ whole genome shotgun (WGS) entry which is preliminary data.</text>
</comment>
<gene>
    <name evidence="2" type="ORF">BSZ32_01095</name>
</gene>
<feature type="compositionally biased region" description="Basic and acidic residues" evidence="1">
    <location>
        <begin position="237"/>
        <end position="248"/>
    </location>
</feature>
<dbReference type="EMBL" id="MQWA01000001">
    <property type="protein sequence ID" value="PQJ27229.1"/>
    <property type="molecule type" value="Genomic_DNA"/>
</dbReference>
<dbReference type="InterPro" id="IPR046255">
    <property type="entry name" value="DUF6288"/>
</dbReference>
<dbReference type="AlphaFoldDB" id="A0A2S7TWZ6"/>
<proteinExistence type="predicted"/>
<evidence type="ECO:0000313" key="2">
    <source>
        <dbReference type="EMBL" id="PQJ27229.1"/>
    </source>
</evidence>
<evidence type="ECO:0000313" key="3">
    <source>
        <dbReference type="Proteomes" id="UP000239907"/>
    </source>
</evidence>
<organism evidence="2 3">
    <name type="scientific">Rubritalea profundi</name>
    <dbReference type="NCBI Taxonomy" id="1658618"/>
    <lineage>
        <taxon>Bacteria</taxon>
        <taxon>Pseudomonadati</taxon>
        <taxon>Verrucomicrobiota</taxon>
        <taxon>Verrucomicrobiia</taxon>
        <taxon>Verrucomicrobiales</taxon>
        <taxon>Rubritaleaceae</taxon>
        <taxon>Rubritalea</taxon>
    </lineage>
</organism>
<reference evidence="2 3" key="1">
    <citation type="submission" date="2016-12" db="EMBL/GenBank/DDBJ databases">
        <title>Study of bacterial adaptation to deep sea.</title>
        <authorList>
            <person name="Song J."/>
            <person name="Yoshizawa S."/>
            <person name="Kogure K."/>
        </authorList>
    </citation>
    <scope>NUCLEOTIDE SEQUENCE [LARGE SCALE GENOMIC DNA]</scope>
    <source>
        <strain evidence="2 3">SAORIC-165</strain>
    </source>
</reference>
<accession>A0A2S7TWZ6</accession>
<feature type="region of interest" description="Disordered" evidence="1">
    <location>
        <begin position="391"/>
        <end position="412"/>
    </location>
</feature>
<feature type="compositionally biased region" description="Polar residues" evidence="1">
    <location>
        <begin position="391"/>
        <end position="400"/>
    </location>
</feature>
<name>A0A2S7TWZ6_9BACT</name>
<sequence length="541" mass="60012">MLALMASNNSKYKSVIKDNIKSYYNLRYQPDGGGFQTWRWGFEGIVMGEYYLLHKDRKLLPAIESLTAAMPLGSRNGNGIYTHRAELNLRLTGKKPYASIAAISGLQMIAMRLFDKAELPYDESLYQNIHQHYLNSATPDTAQISYAFNSADRFNDPKITPRHAIIKLKKPSKGSKSGKGAGYLLPNGMKDIGDYDVFWPTKADPRFKPTDWLEKEADTNIVTELMDKGILRVDRNHPDYKQAPEPKKAYKTTRSGSHLAPVGMGAVAHMVRGDIPTSWKYLGRHLANTCAIAPGNAFDGHAGGNLHGFWSILGSAQSDQPKQLRAYFDYMKTFLILSETHNGGLILQPWGRDRPNCNSDCSYGPRTLTTATGAILLSLGKRHLQITGAGTSAAVSNSTPKRGFSSPRRKARSISDERRTLLDKGLIKLLSEISYANELKPNPISISKARGNIWLAKVESSSKLTFQALKGDKQATFDFTDLTPKDHATLAQLVATYRPENKEALASAGLYSEIIGDTKTADAYYEKIGSELKETIYQLFE</sequence>
<protein>
    <submittedName>
        <fullName evidence="2">Uncharacterized protein</fullName>
    </submittedName>
</protein>
<dbReference type="Proteomes" id="UP000239907">
    <property type="component" value="Unassembled WGS sequence"/>
</dbReference>
<evidence type="ECO:0000256" key="1">
    <source>
        <dbReference type="SAM" id="MobiDB-lite"/>
    </source>
</evidence>
<dbReference type="OrthoDB" id="9780765at2"/>
<keyword evidence="3" id="KW-1185">Reference proteome</keyword>
<feature type="region of interest" description="Disordered" evidence="1">
    <location>
        <begin position="237"/>
        <end position="256"/>
    </location>
</feature>
<dbReference type="Pfam" id="PF19805">
    <property type="entry name" value="DUF6288"/>
    <property type="match status" value="1"/>
</dbReference>